<dbReference type="GO" id="GO:0007165">
    <property type="term" value="P:signal transduction"/>
    <property type="evidence" value="ECO:0007669"/>
    <property type="project" value="TreeGrafter"/>
</dbReference>
<keyword evidence="2" id="KW-0808">Transferase</keyword>
<keyword evidence="4" id="KW-0418">Kinase</keyword>
<protein>
    <recommendedName>
        <fullName evidence="8">Protein kinase domain-containing protein</fullName>
    </recommendedName>
</protein>
<evidence type="ECO:0000256" key="3">
    <source>
        <dbReference type="ARBA" id="ARBA00022741"/>
    </source>
</evidence>
<dbReference type="InterPro" id="IPR000719">
    <property type="entry name" value="Prot_kinase_dom"/>
</dbReference>
<dbReference type="Gene3D" id="3.30.200.20">
    <property type="entry name" value="Phosphorylase Kinase, domain 1"/>
    <property type="match status" value="1"/>
</dbReference>
<evidence type="ECO:0000256" key="1">
    <source>
        <dbReference type="ARBA" id="ARBA00022527"/>
    </source>
</evidence>
<dbReference type="EMBL" id="LAEV01001355">
    <property type="protein sequence ID" value="KKA28274.1"/>
    <property type="molecule type" value="Genomic_DNA"/>
</dbReference>
<reference evidence="9 10" key="1">
    <citation type="submission" date="2015-03" db="EMBL/GenBank/DDBJ databases">
        <authorList>
            <person name="Radwan O."/>
            <person name="Al-Naeli F.A."/>
            <person name="Rendon G.A."/>
            <person name="Fields C."/>
        </authorList>
    </citation>
    <scope>NUCLEOTIDE SEQUENCE [LARGE SCALE GENOMIC DNA]</scope>
    <source>
        <strain evidence="9">CR-DP1</strain>
    </source>
</reference>
<dbReference type="OrthoDB" id="68483at2759"/>
<dbReference type="Proteomes" id="UP000033483">
    <property type="component" value="Unassembled WGS sequence"/>
</dbReference>
<dbReference type="InterPro" id="IPR011009">
    <property type="entry name" value="Kinase-like_dom_sf"/>
</dbReference>
<evidence type="ECO:0000256" key="2">
    <source>
        <dbReference type="ARBA" id="ARBA00022679"/>
    </source>
</evidence>
<dbReference type="GO" id="GO:0005524">
    <property type="term" value="F:ATP binding"/>
    <property type="evidence" value="ECO:0007669"/>
    <property type="project" value="UniProtKB-UniRule"/>
</dbReference>
<dbReference type="PROSITE" id="PS00108">
    <property type="entry name" value="PROTEIN_KINASE_ST"/>
    <property type="match status" value="1"/>
</dbReference>
<dbReference type="CDD" id="cd14008">
    <property type="entry name" value="STKc_LKB1_CaMKK"/>
    <property type="match status" value="1"/>
</dbReference>
<evidence type="ECO:0000313" key="9">
    <source>
        <dbReference type="EMBL" id="KKA28274.1"/>
    </source>
</evidence>
<feature type="region of interest" description="Disordered" evidence="7">
    <location>
        <begin position="1"/>
        <end position="26"/>
    </location>
</feature>
<evidence type="ECO:0000256" key="5">
    <source>
        <dbReference type="ARBA" id="ARBA00022840"/>
    </source>
</evidence>
<evidence type="ECO:0000313" key="10">
    <source>
        <dbReference type="Proteomes" id="UP000033483"/>
    </source>
</evidence>
<evidence type="ECO:0000256" key="6">
    <source>
        <dbReference type="PROSITE-ProRule" id="PRU10141"/>
    </source>
</evidence>
<sequence>MFNFPQPPDVRRIESPTSTIDTAESPSTLLPAFVPLSHVSRAETAPYASSGTPPAGPNSSAHKRTVSDFTMLSPDSRSPSGFHSPLRHHRRTPSMRTVVKVSSLTHFSCIISDHEANLVKETLNAHTESNNFCHRVNQYRLGSEVGHGSYGSVYRAVDAAGVEYAVKEFSKSRMRRRVQSQLLRARGPGRFPGGRPGPMRPPASPRVSVMGMDMPGAGDPLFLIREEVAVMKKLHHENLVQLIEVLDDPEGDSLYMVLEICKRGVVQKFDENKRATPLEEEKARHYFRDLILGIEYLHSQGIVHRDIKPDNLLLSEDDVMKISDFGVSEMFSNDRIDDMKVSKDAGSPAFMAPELCRARHGDVAGKAVDIWAMGITLYCFRYGKIPFDEGDNMLEMFHNICEQTPWYPEDESPEFLDLMSRILDKNPQTRIKMPELREHAWVTMCGIDPLLSEEENCAELIEPPNELELSRALTLRTTNIFTVVCISPKKACPLYTDSSKMKVLHKLKSRVAKRKALEKEAALKSPRAVSPIDVTNNDEIAAEITHRRERYKARNKKSLLDLPLDEDLNSGVLVGSGLPKPPAHIGYLGIGTGSQYHVPKHDSDADYVAASPTMVSFDFTSALASAAQMEHADSSSNNSTTSSPSADAQDEFRLCSSSRMGFTESPGVDDLVAPLAAVRVDSGFEDVPTEAQTGKS</sequence>
<dbReference type="SUPFAM" id="SSF56112">
    <property type="entry name" value="Protein kinase-like (PK-like)"/>
    <property type="match status" value="1"/>
</dbReference>
<gene>
    <name evidence="9" type="ORF">TD95_001863</name>
</gene>
<dbReference type="PANTHER" id="PTHR43895">
    <property type="entry name" value="CALCIUM/CALMODULIN-DEPENDENT PROTEIN KINASE KINASE-RELATED"/>
    <property type="match status" value="1"/>
</dbReference>
<name>A0A0F4ZCI4_9PEZI</name>
<proteinExistence type="predicted"/>
<feature type="binding site" evidence="6">
    <location>
        <position position="167"/>
    </location>
    <ligand>
        <name>ATP</name>
        <dbReference type="ChEBI" id="CHEBI:30616"/>
    </ligand>
</feature>
<organism evidence="9 10">
    <name type="scientific">Thielaviopsis punctulata</name>
    <dbReference type="NCBI Taxonomy" id="72032"/>
    <lineage>
        <taxon>Eukaryota</taxon>
        <taxon>Fungi</taxon>
        <taxon>Dikarya</taxon>
        <taxon>Ascomycota</taxon>
        <taxon>Pezizomycotina</taxon>
        <taxon>Sordariomycetes</taxon>
        <taxon>Hypocreomycetidae</taxon>
        <taxon>Microascales</taxon>
        <taxon>Ceratocystidaceae</taxon>
        <taxon>Thielaviopsis</taxon>
    </lineage>
</organism>
<evidence type="ECO:0000256" key="4">
    <source>
        <dbReference type="ARBA" id="ARBA00022777"/>
    </source>
</evidence>
<dbReference type="Pfam" id="PF00069">
    <property type="entry name" value="Pkinase"/>
    <property type="match status" value="1"/>
</dbReference>
<dbReference type="InterPro" id="IPR017441">
    <property type="entry name" value="Protein_kinase_ATP_BS"/>
</dbReference>
<dbReference type="Gene3D" id="1.10.510.10">
    <property type="entry name" value="Transferase(Phosphotransferase) domain 1"/>
    <property type="match status" value="1"/>
</dbReference>
<dbReference type="InterPro" id="IPR008271">
    <property type="entry name" value="Ser/Thr_kinase_AS"/>
</dbReference>
<keyword evidence="3 6" id="KW-0547">Nucleotide-binding</keyword>
<dbReference type="GO" id="GO:0005737">
    <property type="term" value="C:cytoplasm"/>
    <property type="evidence" value="ECO:0007669"/>
    <property type="project" value="TreeGrafter"/>
</dbReference>
<keyword evidence="10" id="KW-1185">Reference proteome</keyword>
<dbReference type="PANTHER" id="PTHR43895:SF150">
    <property type="entry name" value="SERINE_THREONINE-PROTEIN KINASE STK11"/>
    <property type="match status" value="1"/>
</dbReference>
<dbReference type="AlphaFoldDB" id="A0A0F4ZCI4"/>
<dbReference type="SMART" id="SM00220">
    <property type="entry name" value="S_TKc"/>
    <property type="match status" value="1"/>
</dbReference>
<dbReference type="PROSITE" id="PS00107">
    <property type="entry name" value="PROTEIN_KINASE_ATP"/>
    <property type="match status" value="1"/>
</dbReference>
<feature type="compositionally biased region" description="Polar residues" evidence="7">
    <location>
        <begin position="15"/>
        <end position="26"/>
    </location>
</feature>
<keyword evidence="5 6" id="KW-0067">ATP-binding</keyword>
<feature type="region of interest" description="Disordered" evidence="7">
    <location>
        <begin position="44"/>
        <end position="63"/>
    </location>
</feature>
<feature type="compositionally biased region" description="Polar residues" evidence="7">
    <location>
        <begin position="47"/>
        <end position="60"/>
    </location>
</feature>
<feature type="region of interest" description="Disordered" evidence="7">
    <location>
        <begin position="630"/>
        <end position="649"/>
    </location>
</feature>
<dbReference type="PROSITE" id="PS50011">
    <property type="entry name" value="PROTEIN_KINASE_DOM"/>
    <property type="match status" value="1"/>
</dbReference>
<keyword evidence="1" id="KW-0723">Serine/threonine-protein kinase</keyword>
<feature type="compositionally biased region" description="Polar residues" evidence="7">
    <location>
        <begin position="70"/>
        <end position="81"/>
    </location>
</feature>
<evidence type="ECO:0000259" key="8">
    <source>
        <dbReference type="PROSITE" id="PS50011"/>
    </source>
</evidence>
<comment type="caution">
    <text evidence="9">The sequence shown here is derived from an EMBL/GenBank/DDBJ whole genome shotgun (WGS) entry which is preliminary data.</text>
</comment>
<dbReference type="GO" id="GO:0004674">
    <property type="term" value="F:protein serine/threonine kinase activity"/>
    <property type="evidence" value="ECO:0007669"/>
    <property type="project" value="UniProtKB-KW"/>
</dbReference>
<dbReference type="FunFam" id="1.10.510.10:FF:000571">
    <property type="entry name" value="Maternal embryonic leucine zipper kinase"/>
    <property type="match status" value="1"/>
</dbReference>
<accession>A0A0F4ZCI4</accession>
<feature type="compositionally biased region" description="Low complexity" evidence="7">
    <location>
        <begin position="634"/>
        <end position="645"/>
    </location>
</feature>
<feature type="region of interest" description="Disordered" evidence="7">
    <location>
        <begin position="70"/>
        <end position="94"/>
    </location>
</feature>
<evidence type="ECO:0000256" key="7">
    <source>
        <dbReference type="SAM" id="MobiDB-lite"/>
    </source>
</evidence>
<feature type="domain" description="Protein kinase" evidence="8">
    <location>
        <begin position="139"/>
        <end position="442"/>
    </location>
</feature>